<evidence type="ECO:0000256" key="4">
    <source>
        <dbReference type="ARBA" id="ARBA00048741"/>
    </source>
</evidence>
<dbReference type="InterPro" id="IPR001962">
    <property type="entry name" value="Asn_synthase"/>
</dbReference>
<gene>
    <name evidence="6" type="ORF">CRH09_27295</name>
</gene>
<dbReference type="Pfam" id="PF00733">
    <property type="entry name" value="Asn_synthase"/>
    <property type="match status" value="1"/>
</dbReference>
<evidence type="ECO:0000313" key="6">
    <source>
        <dbReference type="EMBL" id="ATL69333.1"/>
    </source>
</evidence>
<feature type="domain" description="Asparagine synthetase" evidence="5">
    <location>
        <begin position="170"/>
        <end position="554"/>
    </location>
</feature>
<dbReference type="KEGG" id="ntp:CRH09_27295"/>
<dbReference type="SUPFAM" id="SSF52402">
    <property type="entry name" value="Adenine nucleotide alpha hydrolases-like"/>
    <property type="match status" value="1"/>
</dbReference>
<dbReference type="InterPro" id="IPR014729">
    <property type="entry name" value="Rossmann-like_a/b/a_fold"/>
</dbReference>
<dbReference type="GO" id="GO:0006529">
    <property type="term" value="P:asparagine biosynthetic process"/>
    <property type="evidence" value="ECO:0007669"/>
    <property type="project" value="UniProtKB-KW"/>
</dbReference>
<dbReference type="Proteomes" id="UP000221961">
    <property type="component" value="Chromosome"/>
</dbReference>
<comment type="pathway">
    <text evidence="1">Amino-acid biosynthesis; L-asparagine biosynthesis; L-asparagine from L-aspartate (L-Gln route): step 1/1.</text>
</comment>
<evidence type="ECO:0000259" key="5">
    <source>
        <dbReference type="Pfam" id="PF00733"/>
    </source>
</evidence>
<sequence>MGCWPTDEVVTAQAGTTRVAVIGQSAVTAARLAETAARVDDISDLDRLATTLPGSFHLIAAVGNRIRVQGSASGFRRVFATTTGGTVVAADRADVLARLGSGEFDHRWLAARLVDPGIPHPACDATPWRDVRAVPAGHYLLVEATGRSRVVRWWSPPEPSLSLPEGAAVLRETLATAVSIRLDAVPVQAPIGCDLSGGFDSTSLCFLAKPRWNDLIAVTSTGVDEGDDDAMWAQAAARDLPGVQRLVVTPDHRPRQFADILRPSGSDEPYPGLRGQAQSLALADRLVTGGCTIQLTGHGGDEVVWTRRAYLYDLARTRPWLFYRHFRGHQILRRWPARSAARVLCDRRDYAAWLRDQAAQLLTPAPPDGPAGWGSPLRLPFWATPAAAEAAEALLAVAADGAEPLSSSRGQHEALALVQTAGRSSRLDAQVVAETGLTRACPFLDDRVVEACLAVRAHERTSPWRYKPLLAEAMRGIVPETLLQRRTKADTGAEVAAGFRHHGAELLALCDDSLLVRYGLVDAHRLRTAVSQACAGATLRPVLVQTLACETWLRSISSETDIGKG</sequence>
<evidence type="ECO:0000256" key="3">
    <source>
        <dbReference type="ARBA" id="ARBA00022888"/>
    </source>
</evidence>
<protein>
    <recommendedName>
        <fullName evidence="2">asparagine synthase (glutamine-hydrolyzing)</fullName>
        <ecNumber evidence="2">6.3.5.4</ecNumber>
    </recommendedName>
</protein>
<keyword evidence="3" id="KW-0061">Asparagine biosynthesis</keyword>
<dbReference type="AlphaFoldDB" id="A0A291RP53"/>
<organism evidence="6 7">
    <name type="scientific">Nocardia terpenica</name>
    <dbReference type="NCBI Taxonomy" id="455432"/>
    <lineage>
        <taxon>Bacteria</taxon>
        <taxon>Bacillati</taxon>
        <taxon>Actinomycetota</taxon>
        <taxon>Actinomycetes</taxon>
        <taxon>Mycobacteriales</taxon>
        <taxon>Nocardiaceae</taxon>
        <taxon>Nocardia</taxon>
    </lineage>
</organism>
<evidence type="ECO:0000313" key="7">
    <source>
        <dbReference type="Proteomes" id="UP000221961"/>
    </source>
</evidence>
<evidence type="ECO:0000256" key="2">
    <source>
        <dbReference type="ARBA" id="ARBA00012737"/>
    </source>
</evidence>
<dbReference type="Gene3D" id="3.40.50.620">
    <property type="entry name" value="HUPs"/>
    <property type="match status" value="1"/>
</dbReference>
<dbReference type="EMBL" id="CP023778">
    <property type="protein sequence ID" value="ATL69333.1"/>
    <property type="molecule type" value="Genomic_DNA"/>
</dbReference>
<name>A0A291RP53_9NOCA</name>
<reference evidence="6 7" key="1">
    <citation type="submission" date="2017-10" db="EMBL/GenBank/DDBJ databases">
        <title>Comparative genomics between pathogenic Norcardia.</title>
        <authorList>
            <person name="Zeng L."/>
        </authorList>
    </citation>
    <scope>NUCLEOTIDE SEQUENCE [LARGE SCALE GENOMIC DNA]</scope>
    <source>
        <strain evidence="6 7">NC_YFY_NT001</strain>
    </source>
</reference>
<dbReference type="PANTHER" id="PTHR43284">
    <property type="entry name" value="ASPARAGINE SYNTHETASE (GLUTAMINE-HYDROLYZING)"/>
    <property type="match status" value="1"/>
</dbReference>
<dbReference type="GO" id="GO:0004066">
    <property type="term" value="F:asparagine synthase (glutamine-hydrolyzing) activity"/>
    <property type="evidence" value="ECO:0007669"/>
    <property type="project" value="UniProtKB-EC"/>
</dbReference>
<comment type="catalytic activity">
    <reaction evidence="4">
        <text>L-aspartate + L-glutamine + ATP + H2O = L-asparagine + L-glutamate + AMP + diphosphate + H(+)</text>
        <dbReference type="Rhea" id="RHEA:12228"/>
        <dbReference type="ChEBI" id="CHEBI:15377"/>
        <dbReference type="ChEBI" id="CHEBI:15378"/>
        <dbReference type="ChEBI" id="CHEBI:29985"/>
        <dbReference type="ChEBI" id="CHEBI:29991"/>
        <dbReference type="ChEBI" id="CHEBI:30616"/>
        <dbReference type="ChEBI" id="CHEBI:33019"/>
        <dbReference type="ChEBI" id="CHEBI:58048"/>
        <dbReference type="ChEBI" id="CHEBI:58359"/>
        <dbReference type="ChEBI" id="CHEBI:456215"/>
        <dbReference type="EC" id="6.3.5.4"/>
    </reaction>
</comment>
<keyword evidence="3" id="KW-0028">Amino-acid biosynthesis</keyword>
<dbReference type="InterPro" id="IPR051786">
    <property type="entry name" value="ASN_synthetase/amidase"/>
</dbReference>
<accession>A0A291RP53</accession>
<proteinExistence type="predicted"/>
<evidence type="ECO:0000256" key="1">
    <source>
        <dbReference type="ARBA" id="ARBA00005187"/>
    </source>
</evidence>
<dbReference type="PANTHER" id="PTHR43284:SF1">
    <property type="entry name" value="ASPARAGINE SYNTHETASE"/>
    <property type="match status" value="1"/>
</dbReference>
<dbReference type="EC" id="6.3.5.4" evidence="2"/>